<keyword evidence="4" id="KW-0238">DNA-binding</keyword>
<keyword evidence="2" id="KW-1133">Transmembrane helix</keyword>
<keyword evidence="2" id="KW-0812">Transmembrane</keyword>
<feature type="transmembrane region" description="Helical" evidence="2">
    <location>
        <begin position="16"/>
        <end position="37"/>
    </location>
</feature>
<dbReference type="InterPro" id="IPR010994">
    <property type="entry name" value="RuvA_2-like"/>
</dbReference>
<name>A0ABN9YS84_9LACO</name>
<dbReference type="Gene3D" id="3.10.560.10">
    <property type="entry name" value="Outer membrane lipoprotein wza domain like"/>
    <property type="match status" value="1"/>
</dbReference>
<dbReference type="InterPro" id="IPR051675">
    <property type="entry name" value="Endo/Exo/Phosphatase_dom_1"/>
</dbReference>
<protein>
    <submittedName>
        <fullName evidence="4">DNA uptake protein ComE or related DNA-binding protein (ComEA)</fullName>
    </submittedName>
</protein>
<dbReference type="PANTHER" id="PTHR21180:SF32">
    <property type="entry name" value="ENDONUCLEASE_EXONUCLEASE_PHOSPHATASE FAMILY DOMAIN-CONTAINING PROTEIN 1"/>
    <property type="match status" value="1"/>
</dbReference>
<dbReference type="RefSeq" id="WP_010017826.1">
    <property type="nucleotide sequence ID" value="NZ_CAUZLN010000002.1"/>
</dbReference>
<accession>A0ABN9YS84</accession>
<feature type="region of interest" description="Disordered" evidence="1">
    <location>
        <begin position="144"/>
        <end position="191"/>
    </location>
</feature>
<dbReference type="Proteomes" id="UP001314261">
    <property type="component" value="Unassembled WGS sequence"/>
</dbReference>
<evidence type="ECO:0000313" key="5">
    <source>
        <dbReference type="Proteomes" id="UP001314261"/>
    </source>
</evidence>
<dbReference type="InterPro" id="IPR019554">
    <property type="entry name" value="Soluble_ligand-bd"/>
</dbReference>
<evidence type="ECO:0000259" key="3">
    <source>
        <dbReference type="SMART" id="SM00278"/>
    </source>
</evidence>
<dbReference type="EMBL" id="CAUZLR010000005">
    <property type="protein sequence ID" value="CAK1241986.1"/>
    <property type="molecule type" value="Genomic_DNA"/>
</dbReference>
<dbReference type="Pfam" id="PF10531">
    <property type="entry name" value="SLBB"/>
    <property type="match status" value="1"/>
</dbReference>
<feature type="domain" description="Helix-hairpin-helix DNA-binding motif class 1" evidence="3">
    <location>
        <begin position="180"/>
        <end position="199"/>
    </location>
</feature>
<sequence length="231" mass="24962">MNRFEWSAIWQICKRYRYWVGSALLGLFLLLMGIFFLHPKQSNLPAEPVTAGGKTASSATKAVGQPAAKRSDQAVKTAIKVDVKGAVQHPGLYQVEAGARLADAVQKAGGFQSPNSQQRVNLAQPLEDGMVIYIAKEHEEHDPAITNAGSLPGKETGKGGKKSKTASASSRVSLNHASQSELEQLSGVGPKKAEEIISYREEHPFQSVDELKTVSGIGPKRFEQLKEEVAL</sequence>
<dbReference type="InterPro" id="IPR004509">
    <property type="entry name" value="Competence_ComEA_HhH"/>
</dbReference>
<dbReference type="InterPro" id="IPR003583">
    <property type="entry name" value="Hlx-hairpin-Hlx_DNA-bd_motif"/>
</dbReference>
<proteinExistence type="predicted"/>
<feature type="region of interest" description="Disordered" evidence="1">
    <location>
        <begin position="47"/>
        <end position="68"/>
    </location>
</feature>
<dbReference type="Gene3D" id="1.10.150.310">
    <property type="entry name" value="Tex RuvX-like domain-like"/>
    <property type="match status" value="1"/>
</dbReference>
<keyword evidence="5" id="KW-1185">Reference proteome</keyword>
<dbReference type="SUPFAM" id="SSF47781">
    <property type="entry name" value="RuvA domain 2-like"/>
    <property type="match status" value="1"/>
</dbReference>
<keyword evidence="2" id="KW-0472">Membrane</keyword>
<dbReference type="PANTHER" id="PTHR21180">
    <property type="entry name" value="ENDONUCLEASE/EXONUCLEASE/PHOSPHATASE FAMILY DOMAIN-CONTAINING PROTEIN 1"/>
    <property type="match status" value="1"/>
</dbReference>
<gene>
    <name evidence="4" type="ORF">R54839_PPFHFPJH_00937</name>
</gene>
<feature type="compositionally biased region" description="Polar residues" evidence="1">
    <location>
        <begin position="171"/>
        <end position="183"/>
    </location>
</feature>
<evidence type="ECO:0000256" key="2">
    <source>
        <dbReference type="SAM" id="Phobius"/>
    </source>
</evidence>
<organism evidence="4 5">
    <name type="scientific">Fructobacillus fructosus</name>
    <dbReference type="NCBI Taxonomy" id="1631"/>
    <lineage>
        <taxon>Bacteria</taxon>
        <taxon>Bacillati</taxon>
        <taxon>Bacillota</taxon>
        <taxon>Bacilli</taxon>
        <taxon>Lactobacillales</taxon>
        <taxon>Lactobacillaceae</taxon>
        <taxon>Fructobacillus</taxon>
    </lineage>
</organism>
<feature type="domain" description="Helix-hairpin-helix DNA-binding motif class 1" evidence="3">
    <location>
        <begin position="209"/>
        <end position="228"/>
    </location>
</feature>
<reference evidence="4 5" key="1">
    <citation type="submission" date="2023-10" db="EMBL/GenBank/DDBJ databases">
        <authorList>
            <person name="Botero Cardona J."/>
        </authorList>
    </citation>
    <scope>NUCLEOTIDE SEQUENCE [LARGE SCALE GENOMIC DNA]</scope>
    <source>
        <strain evidence="4 5">R-54839</strain>
    </source>
</reference>
<dbReference type="NCBIfam" id="TIGR00426">
    <property type="entry name" value="competence protein ComEA helix-hairpin-helix repeat region"/>
    <property type="match status" value="1"/>
</dbReference>
<comment type="caution">
    <text evidence="4">The sequence shown here is derived from an EMBL/GenBank/DDBJ whole genome shotgun (WGS) entry which is preliminary data.</text>
</comment>
<dbReference type="GO" id="GO:0003677">
    <property type="term" value="F:DNA binding"/>
    <property type="evidence" value="ECO:0007669"/>
    <property type="project" value="UniProtKB-KW"/>
</dbReference>
<evidence type="ECO:0000256" key="1">
    <source>
        <dbReference type="SAM" id="MobiDB-lite"/>
    </source>
</evidence>
<evidence type="ECO:0000313" key="4">
    <source>
        <dbReference type="EMBL" id="CAK1241986.1"/>
    </source>
</evidence>
<dbReference type="SMART" id="SM00278">
    <property type="entry name" value="HhH1"/>
    <property type="match status" value="2"/>
</dbReference>
<dbReference type="Pfam" id="PF12836">
    <property type="entry name" value="HHH_3"/>
    <property type="match status" value="1"/>
</dbReference>